<dbReference type="InterPro" id="IPR012340">
    <property type="entry name" value="NA-bd_OB-fold"/>
</dbReference>
<dbReference type="AlphaFoldDB" id="A0A4D6NMR6"/>
<evidence type="ECO:0000259" key="6">
    <source>
        <dbReference type="Pfam" id="PF08646"/>
    </source>
</evidence>
<evidence type="ECO:0000256" key="3">
    <source>
        <dbReference type="ARBA" id="ARBA00022771"/>
    </source>
</evidence>
<sequence>MWDSTESPFQPLTQLCQSSKVSLEEDFIKLHPRCSIKGLKDFKQESTFVVKATIKHVLDHDDWWDTACICNKVVYPDSKMFFCEKCNKHVIKVTPRYKLRLRVIDATDSITFVVFDRDASALLKKSCSDILDLQDKLSARMIIIGNIDQSFRVKKVCMDEKVIKSFSDVEVKSLDVYSTNEEESKLKHITNEMASDIIAEDLLIKFTKESNDVESLSDHLNTIGSSHVSTEEALINKSVIDIEIDELTHNESSYLENLSFELPTQARVLALKRQN</sequence>
<keyword evidence="4" id="KW-0862">Zinc</keyword>
<proteinExistence type="inferred from homology"/>
<feature type="domain" description="Replication factor A C-terminal" evidence="6">
    <location>
        <begin position="48"/>
        <end position="161"/>
    </location>
</feature>
<reference evidence="7 8" key="1">
    <citation type="submission" date="2019-04" db="EMBL/GenBank/DDBJ databases">
        <title>An improved genome assembly and genetic linkage map for asparagus bean, Vigna unguiculata ssp. sesquipedialis.</title>
        <authorList>
            <person name="Xia Q."/>
            <person name="Zhang R."/>
            <person name="Dong Y."/>
        </authorList>
    </citation>
    <scope>NUCLEOTIDE SEQUENCE [LARGE SCALE GENOMIC DNA]</scope>
    <source>
        <tissue evidence="7">Leaf</tissue>
    </source>
</reference>
<dbReference type="Proteomes" id="UP000501690">
    <property type="component" value="Linkage Group LG11"/>
</dbReference>
<dbReference type="InterPro" id="IPR047192">
    <property type="entry name" value="Euk_RPA1_DBD_C"/>
</dbReference>
<evidence type="ECO:0000313" key="7">
    <source>
        <dbReference type="EMBL" id="QCE14292.1"/>
    </source>
</evidence>
<dbReference type="EMBL" id="CP039355">
    <property type="protein sequence ID" value="QCE14292.1"/>
    <property type="molecule type" value="Genomic_DNA"/>
</dbReference>
<keyword evidence="5" id="KW-0238">DNA-binding</keyword>
<evidence type="ECO:0000256" key="4">
    <source>
        <dbReference type="ARBA" id="ARBA00022833"/>
    </source>
</evidence>
<evidence type="ECO:0000256" key="1">
    <source>
        <dbReference type="ARBA" id="ARBA00005690"/>
    </source>
</evidence>
<name>A0A4D6NMR6_VIGUN</name>
<evidence type="ECO:0000256" key="5">
    <source>
        <dbReference type="ARBA" id="ARBA00023125"/>
    </source>
</evidence>
<dbReference type="SUPFAM" id="SSF50249">
    <property type="entry name" value="Nucleic acid-binding proteins"/>
    <property type="match status" value="1"/>
</dbReference>
<dbReference type="GO" id="GO:0008270">
    <property type="term" value="F:zinc ion binding"/>
    <property type="evidence" value="ECO:0007669"/>
    <property type="project" value="UniProtKB-KW"/>
</dbReference>
<evidence type="ECO:0000256" key="2">
    <source>
        <dbReference type="ARBA" id="ARBA00022723"/>
    </source>
</evidence>
<dbReference type="PANTHER" id="PTHR47165:SF4">
    <property type="entry name" value="OS03G0429900 PROTEIN"/>
    <property type="match status" value="1"/>
</dbReference>
<accession>A0A4D6NMR6</accession>
<dbReference type="Pfam" id="PF08646">
    <property type="entry name" value="Rep_fac-A_C"/>
    <property type="match status" value="1"/>
</dbReference>
<keyword evidence="2" id="KW-0479">Metal-binding</keyword>
<gene>
    <name evidence="7" type="ORF">DEO72_LG11g1291</name>
</gene>
<dbReference type="Gene3D" id="2.40.50.140">
    <property type="entry name" value="Nucleic acid-binding proteins"/>
    <property type="match status" value="1"/>
</dbReference>
<organism evidence="7 8">
    <name type="scientific">Vigna unguiculata</name>
    <name type="common">Cowpea</name>
    <dbReference type="NCBI Taxonomy" id="3917"/>
    <lineage>
        <taxon>Eukaryota</taxon>
        <taxon>Viridiplantae</taxon>
        <taxon>Streptophyta</taxon>
        <taxon>Embryophyta</taxon>
        <taxon>Tracheophyta</taxon>
        <taxon>Spermatophyta</taxon>
        <taxon>Magnoliopsida</taxon>
        <taxon>eudicotyledons</taxon>
        <taxon>Gunneridae</taxon>
        <taxon>Pentapetalae</taxon>
        <taxon>rosids</taxon>
        <taxon>fabids</taxon>
        <taxon>Fabales</taxon>
        <taxon>Fabaceae</taxon>
        <taxon>Papilionoideae</taxon>
        <taxon>50 kb inversion clade</taxon>
        <taxon>NPAAA clade</taxon>
        <taxon>indigoferoid/millettioid clade</taxon>
        <taxon>Phaseoleae</taxon>
        <taxon>Vigna</taxon>
    </lineage>
</organism>
<protein>
    <submittedName>
        <fullName evidence="7">Replication factor A1</fullName>
    </submittedName>
</protein>
<evidence type="ECO:0000313" key="8">
    <source>
        <dbReference type="Proteomes" id="UP000501690"/>
    </source>
</evidence>
<dbReference type="CDD" id="cd04476">
    <property type="entry name" value="RPA1_DBD_C"/>
    <property type="match status" value="1"/>
</dbReference>
<dbReference type="GO" id="GO:0003677">
    <property type="term" value="F:DNA binding"/>
    <property type="evidence" value="ECO:0007669"/>
    <property type="project" value="UniProtKB-KW"/>
</dbReference>
<dbReference type="InterPro" id="IPR013955">
    <property type="entry name" value="Rep_factor-A_C"/>
</dbReference>
<dbReference type="PANTHER" id="PTHR47165">
    <property type="entry name" value="OS03G0429900 PROTEIN"/>
    <property type="match status" value="1"/>
</dbReference>
<keyword evidence="8" id="KW-1185">Reference proteome</keyword>
<comment type="similarity">
    <text evidence="1">Belongs to the replication factor A protein 1 family.</text>
</comment>
<keyword evidence="3" id="KW-0863">Zinc-finger</keyword>